<dbReference type="STRING" id="40149.A0A0E0E5Z6"/>
<dbReference type="Gramene" id="OMERI06G26570.1">
    <property type="protein sequence ID" value="OMERI06G26570.1"/>
    <property type="gene ID" value="OMERI06G26570"/>
</dbReference>
<dbReference type="GO" id="GO:0008324">
    <property type="term" value="F:monoatomic cation transmembrane transporter activity"/>
    <property type="evidence" value="ECO:0007669"/>
    <property type="project" value="InterPro"/>
</dbReference>
<evidence type="ECO:0000256" key="3">
    <source>
        <dbReference type="ARBA" id="ARBA00022448"/>
    </source>
</evidence>
<dbReference type="eggNOG" id="KOG1341">
    <property type="taxonomic scope" value="Eukaryota"/>
</dbReference>
<dbReference type="PANTHER" id="PTHR31064">
    <property type="entry name" value="POTASSIUM TRANSPORT PROTEIN DDB_G0292412-RELATED"/>
    <property type="match status" value="1"/>
</dbReference>
<feature type="transmembrane region" description="Helical" evidence="8">
    <location>
        <begin position="41"/>
        <end position="61"/>
    </location>
</feature>
<dbReference type="GO" id="GO:0098662">
    <property type="term" value="P:inorganic cation transmembrane transport"/>
    <property type="evidence" value="ECO:0007669"/>
    <property type="project" value="UniProtKB-ARBA"/>
</dbReference>
<proteinExistence type="inferred from homology"/>
<feature type="transmembrane region" description="Helical" evidence="8">
    <location>
        <begin position="186"/>
        <end position="211"/>
    </location>
</feature>
<accession>A0A0E0E5Z6</accession>
<feature type="transmembrane region" description="Helical" evidence="8">
    <location>
        <begin position="712"/>
        <end position="732"/>
    </location>
</feature>
<feature type="transmembrane region" description="Helical" evidence="8">
    <location>
        <begin position="567"/>
        <end position="591"/>
    </location>
</feature>
<dbReference type="InterPro" id="IPR051143">
    <property type="entry name" value="TrkH_K-transport"/>
</dbReference>
<reference evidence="9" key="2">
    <citation type="submission" date="2018-05" db="EMBL/GenBank/DDBJ databases">
        <title>OmerRS3 (Oryza meridionalis Reference Sequence Version 3).</title>
        <authorList>
            <person name="Zhang J."/>
            <person name="Kudrna D."/>
            <person name="Lee S."/>
            <person name="Talag J."/>
            <person name="Welchert J."/>
            <person name="Wing R.A."/>
        </authorList>
    </citation>
    <scope>NUCLEOTIDE SEQUENCE [LARGE SCALE GENOMIC DNA]</scope>
    <source>
        <strain evidence="9">cv. OR44</strain>
    </source>
</reference>
<feature type="transmembrane region" description="Helical" evidence="8">
    <location>
        <begin position="826"/>
        <end position="844"/>
    </location>
</feature>
<evidence type="ECO:0000256" key="2">
    <source>
        <dbReference type="ARBA" id="ARBA00010864"/>
    </source>
</evidence>
<protein>
    <recommendedName>
        <fullName evidence="11">HKT24 transporter</fullName>
    </recommendedName>
</protein>
<feature type="transmembrane region" description="Helical" evidence="8">
    <location>
        <begin position="260"/>
        <end position="287"/>
    </location>
</feature>
<organism evidence="9">
    <name type="scientific">Oryza meridionalis</name>
    <dbReference type="NCBI Taxonomy" id="40149"/>
    <lineage>
        <taxon>Eukaryota</taxon>
        <taxon>Viridiplantae</taxon>
        <taxon>Streptophyta</taxon>
        <taxon>Embryophyta</taxon>
        <taxon>Tracheophyta</taxon>
        <taxon>Spermatophyta</taxon>
        <taxon>Magnoliopsida</taxon>
        <taxon>Liliopsida</taxon>
        <taxon>Poales</taxon>
        <taxon>Poaceae</taxon>
        <taxon>BOP clade</taxon>
        <taxon>Oryzoideae</taxon>
        <taxon>Oryzeae</taxon>
        <taxon>Oryzinae</taxon>
        <taxon>Oryza</taxon>
    </lineage>
</organism>
<evidence type="ECO:0000256" key="1">
    <source>
        <dbReference type="ARBA" id="ARBA00004141"/>
    </source>
</evidence>
<feature type="transmembrane region" description="Helical" evidence="8">
    <location>
        <begin position="772"/>
        <end position="805"/>
    </location>
</feature>
<keyword evidence="7 8" id="KW-0472">Membrane</keyword>
<dbReference type="Proteomes" id="UP000008021">
    <property type="component" value="Chromosome 6"/>
</dbReference>
<evidence type="ECO:0000256" key="6">
    <source>
        <dbReference type="ARBA" id="ARBA00023065"/>
    </source>
</evidence>
<dbReference type="InterPro" id="IPR003445">
    <property type="entry name" value="Cat_transpt"/>
</dbReference>
<feature type="transmembrane region" description="Helical" evidence="8">
    <location>
        <begin position="226"/>
        <end position="248"/>
    </location>
</feature>
<keyword evidence="10" id="KW-1185">Reference proteome</keyword>
<keyword evidence="5 8" id="KW-1133">Transmembrane helix</keyword>
<dbReference type="EnsemblPlants" id="OMERI06G26570.1">
    <property type="protein sequence ID" value="OMERI06G26570.1"/>
    <property type="gene ID" value="OMERI06G26570"/>
</dbReference>
<feature type="transmembrane region" description="Helical" evidence="8">
    <location>
        <begin position="73"/>
        <end position="90"/>
    </location>
</feature>
<sequence>MTSIYQEFIHTKCQSFRSIGRYVLHSILLIYRFVSLHVHPFWIQLSYFLLISILGSVLLMFLKPSSPEFKPGYIDMLFLSTSALTVSGLSTIEMEVLSSSQIVVLTLLMLVGGEVFVSFLGLMLRLKHKHNPEFSGDKVSSVPIELDTIEPTSTVMSSEELQIEAAVPEVPSSTIKDLKRSKRLRWFLGFVVFSYFVVIHVVGFLLVLWYISRVSSAKAPLKKKGINIALFSFSITVSSFANGGLVPTNENMAIFSKNPGLLLLFIGQILAGNTLYPLFLRILIWFLGKVTKLKDLKLMIKNPEEMQYDYLLPKLPTAFLASTVIGLMASLVTLFGAVDWNSSVFDGLSSYQKIINALFMSVNARHSGENSIDCSLIAPAVLVLFIILMYLPPSTTFALSNGDEKTANKKEKRKLGLVVRNLAFSQLACNAVFVIVALITERSRLRNDPLNFSALNMIFEVISAYGNVGLSTGYSCSRLQKLHPDSICQDKPYSLSGWWSDEGKLLLVFVMLYGRLKAFTKGTGEYWRLWPSNHKYNSRYVDMFFLSTSAVTVTGLATIQMEDLSSSQIAVLTLLMFLGSEMFLSFLGLVLESSKQNKHDPENHRVSSVTMCDQSHLEEAIPQTPSMNSTDIKKRCLKYLVFVVLAYMIIILVTGSLLVFMYIAHVPSARDVLTRKSINKALFSISVTVSSFTNGGLLPTNESMAVFSSNNGLLLLLIGQILTGSTLFPVFLRLEIWALRELRLAKAEEPDFMMNNSSAVGFSRLLPNLQTIFLAAVEVALVAMTVILFCCLNWDSAVFAGLTSLQKITNALFMAVNARQAGENSIDCSLVAPAALVLFMVMMYTPSLTKLFSACQDHKRIGPENGDRTSRGKPFLKTMAFSPLAFNTTVIMLVCITERRSISTDPLNFSTFNIIFEVISAYGNIGLSTGYSCSRQLQQQDEKKGIACHDKPYSFSGWWSEPGKLILVLAMLYGRLNSKDSTSARTSGFSTIHGHDVSSSLSSSSQSQATIRRDNITWLLTFLKYTPSLTKLFSACQDHKRIGPESDDRTSKGKPFLKMMAFSPLGFNTTVIMLVCITERRSLSTDPLNLSTFNIIFEVISAYGNIGLSTGYSCSRQLQHQEGIACHEKAYNFSRWWSEPGKLILVLAMLCGRLNSKDSTSARTR</sequence>
<evidence type="ECO:0000313" key="10">
    <source>
        <dbReference type="Proteomes" id="UP000008021"/>
    </source>
</evidence>
<feature type="transmembrane region" description="Helical" evidence="8">
    <location>
        <begin position="102"/>
        <end position="124"/>
    </location>
</feature>
<evidence type="ECO:0000256" key="4">
    <source>
        <dbReference type="ARBA" id="ARBA00022692"/>
    </source>
</evidence>
<evidence type="ECO:0000256" key="5">
    <source>
        <dbReference type="ARBA" id="ARBA00022989"/>
    </source>
</evidence>
<feature type="transmembrane region" description="Helical" evidence="8">
    <location>
        <begin position="540"/>
        <end position="561"/>
    </location>
</feature>
<evidence type="ECO:0000313" key="9">
    <source>
        <dbReference type="EnsemblPlants" id="OMERI06G26570.1"/>
    </source>
</evidence>
<dbReference type="Pfam" id="PF02386">
    <property type="entry name" value="TrkH"/>
    <property type="match status" value="4"/>
</dbReference>
<feature type="transmembrane region" description="Helical" evidence="8">
    <location>
        <begin position="374"/>
        <end position="391"/>
    </location>
</feature>
<feature type="transmembrane region" description="Helical" evidence="8">
    <location>
        <begin position="681"/>
        <end position="700"/>
    </location>
</feature>
<keyword evidence="6" id="KW-0406">Ion transport</keyword>
<feature type="transmembrane region" description="Helical" evidence="8">
    <location>
        <begin position="318"/>
        <end position="338"/>
    </location>
</feature>
<name>A0A0E0E5Z6_9ORYZ</name>
<evidence type="ECO:0000256" key="8">
    <source>
        <dbReference type="SAM" id="Phobius"/>
    </source>
</evidence>
<feature type="transmembrane region" description="Helical" evidence="8">
    <location>
        <begin position="639"/>
        <end position="661"/>
    </location>
</feature>
<keyword evidence="4 8" id="KW-0812">Transmembrane</keyword>
<comment type="subcellular location">
    <subcellularLocation>
        <location evidence="1">Membrane</location>
        <topology evidence="1">Multi-pass membrane protein</topology>
    </subcellularLocation>
</comment>
<evidence type="ECO:0000256" key="7">
    <source>
        <dbReference type="ARBA" id="ARBA00023136"/>
    </source>
</evidence>
<dbReference type="GO" id="GO:0030001">
    <property type="term" value="P:metal ion transport"/>
    <property type="evidence" value="ECO:0007669"/>
    <property type="project" value="UniProtKB-ARBA"/>
</dbReference>
<comment type="similarity">
    <text evidence="2">Belongs to the TrkH potassium transport family. HKT (TC 2.A.38.3) subfamily.</text>
</comment>
<dbReference type="GO" id="GO:0005886">
    <property type="term" value="C:plasma membrane"/>
    <property type="evidence" value="ECO:0007669"/>
    <property type="project" value="TreeGrafter"/>
</dbReference>
<feature type="transmembrane region" description="Helical" evidence="8">
    <location>
        <begin position="422"/>
        <end position="440"/>
    </location>
</feature>
<evidence type="ECO:0008006" key="11">
    <source>
        <dbReference type="Google" id="ProtNLM"/>
    </source>
</evidence>
<dbReference type="HOGENOM" id="CLU_008384_3_0_1"/>
<reference evidence="9" key="1">
    <citation type="submission" date="2015-04" db="UniProtKB">
        <authorList>
            <consortium name="EnsemblPlants"/>
        </authorList>
    </citation>
    <scope>IDENTIFICATION</scope>
</reference>
<dbReference type="AlphaFoldDB" id="A0A0E0E5Z6"/>
<dbReference type="PANTHER" id="PTHR31064:SF25">
    <property type="entry name" value="CATION TRANSPORTER HKT2_1"/>
    <property type="match status" value="1"/>
</dbReference>
<keyword evidence="3" id="KW-0813">Transport</keyword>